<dbReference type="Gene3D" id="3.40.50.300">
    <property type="entry name" value="P-loop containing nucleotide triphosphate hydrolases"/>
    <property type="match status" value="1"/>
</dbReference>
<comment type="caution">
    <text evidence="1">The sequence shown here is derived from an EMBL/GenBank/DDBJ whole genome shotgun (WGS) entry which is preliminary data.</text>
</comment>
<evidence type="ECO:0000313" key="1">
    <source>
        <dbReference type="EMBL" id="RDU35256.1"/>
    </source>
</evidence>
<dbReference type="OrthoDB" id="9779501at2"/>
<evidence type="ECO:0008006" key="3">
    <source>
        <dbReference type="Google" id="ProtNLM"/>
    </source>
</evidence>
<dbReference type="InterPro" id="IPR027417">
    <property type="entry name" value="P-loop_NTPase"/>
</dbReference>
<dbReference type="Proteomes" id="UP000257144">
    <property type="component" value="Unassembled WGS sequence"/>
</dbReference>
<reference evidence="1 2" key="1">
    <citation type="submission" date="2018-07" db="EMBL/GenBank/DDBJ databases">
        <title>Bacillus sp. YLB-04 draft genome sequence.</title>
        <authorList>
            <person name="Yu L."/>
            <person name="Tang X."/>
        </authorList>
    </citation>
    <scope>NUCLEOTIDE SEQUENCE [LARGE SCALE GENOMIC DNA]</scope>
    <source>
        <strain evidence="1 2">YLB-04</strain>
    </source>
</reference>
<organism evidence="1 2">
    <name type="scientific">Neobacillus piezotolerans</name>
    <dbReference type="NCBI Taxonomy" id="2259171"/>
    <lineage>
        <taxon>Bacteria</taxon>
        <taxon>Bacillati</taxon>
        <taxon>Bacillota</taxon>
        <taxon>Bacilli</taxon>
        <taxon>Bacillales</taxon>
        <taxon>Bacillaceae</taxon>
        <taxon>Neobacillus</taxon>
    </lineage>
</organism>
<dbReference type="RefSeq" id="WP_115453658.1">
    <property type="nucleotide sequence ID" value="NZ_QNQT01000012.1"/>
</dbReference>
<keyword evidence="2" id="KW-1185">Reference proteome</keyword>
<dbReference type="EMBL" id="QNQT01000012">
    <property type="protein sequence ID" value="RDU35256.1"/>
    <property type="molecule type" value="Genomic_DNA"/>
</dbReference>
<protein>
    <recommendedName>
        <fullName evidence="3">ATP-binding protein</fullName>
    </recommendedName>
</protein>
<dbReference type="AlphaFoldDB" id="A0A3D8GMG5"/>
<proteinExistence type="predicted"/>
<evidence type="ECO:0000313" key="2">
    <source>
        <dbReference type="Proteomes" id="UP000257144"/>
    </source>
</evidence>
<accession>A0A3D8GMG5</accession>
<dbReference type="SUPFAM" id="SSF52540">
    <property type="entry name" value="P-loop containing nucleoside triphosphate hydrolases"/>
    <property type="match status" value="1"/>
</dbReference>
<gene>
    <name evidence="1" type="ORF">DRW41_19270</name>
</gene>
<name>A0A3D8GMG5_9BACI</name>
<sequence>MRNETRITILAGHFGSGKTELALNLALQERKVHKKVAIADLDVINPYFRSRDAAAILNENGIELIGPSARLASSDLPVVSGEIYRVIHDPSYKIIIDAGGEKDGATVLGQYYHEWKDIGAKLMFVLNANRPYVSTLDGIIESIKGIEKAARLPVTGIINNTNLGSETTPETILNGEFLARMAADQLGIPVVATAVSRNMDGIGVFGGREDIFIIDRFMKLPWE</sequence>